<dbReference type="InterPro" id="IPR014729">
    <property type="entry name" value="Rossmann-like_a/b/a_fold"/>
</dbReference>
<feature type="binding site" evidence="8">
    <location>
        <begin position="27"/>
        <end position="32"/>
    </location>
    <ligand>
        <name>ATP</name>
        <dbReference type="ChEBI" id="CHEBI:30616"/>
    </ligand>
</feature>
<dbReference type="InterPro" id="IPR012795">
    <property type="entry name" value="tRNA_Ile_lys_synt_N"/>
</dbReference>
<evidence type="ECO:0000313" key="10">
    <source>
        <dbReference type="EMBL" id="OBW91186.1"/>
    </source>
</evidence>
<name>A0A1A7NNU4_9PAST</name>
<dbReference type="InterPro" id="IPR011063">
    <property type="entry name" value="TilS/TtcA_N"/>
</dbReference>
<dbReference type="CDD" id="cd01992">
    <property type="entry name" value="TilS_N"/>
    <property type="match status" value="1"/>
</dbReference>
<evidence type="ECO:0000256" key="8">
    <source>
        <dbReference type="HAMAP-Rule" id="MF_01161"/>
    </source>
</evidence>
<dbReference type="HAMAP" id="MF_01161">
    <property type="entry name" value="tRNA_Ile_lys_synt"/>
    <property type="match status" value="1"/>
</dbReference>
<dbReference type="Gene3D" id="3.40.50.620">
    <property type="entry name" value="HUPs"/>
    <property type="match status" value="1"/>
</dbReference>
<dbReference type="GO" id="GO:0032267">
    <property type="term" value="F:tRNA(Ile)-lysidine synthase activity"/>
    <property type="evidence" value="ECO:0007669"/>
    <property type="project" value="UniProtKB-EC"/>
</dbReference>
<dbReference type="NCBIfam" id="TIGR02433">
    <property type="entry name" value="lysidine_TilS_C"/>
    <property type="match status" value="1"/>
</dbReference>
<keyword evidence="2 8" id="KW-0963">Cytoplasm</keyword>
<dbReference type="Proteomes" id="UP000243558">
    <property type="component" value="Unassembled WGS sequence"/>
</dbReference>
<dbReference type="EC" id="6.3.4.19" evidence="8"/>
<dbReference type="SMART" id="SM00977">
    <property type="entry name" value="TilS_C"/>
    <property type="match status" value="1"/>
</dbReference>
<dbReference type="Pfam" id="PF11734">
    <property type="entry name" value="TilS_C"/>
    <property type="match status" value="1"/>
</dbReference>
<comment type="caution">
    <text evidence="10">The sequence shown here is derived from an EMBL/GenBank/DDBJ whole genome shotgun (WGS) entry which is preliminary data.</text>
</comment>
<keyword evidence="6 8" id="KW-0067">ATP-binding</keyword>
<evidence type="ECO:0000259" key="9">
    <source>
        <dbReference type="SMART" id="SM00977"/>
    </source>
</evidence>
<keyword evidence="5 8" id="KW-0547">Nucleotide-binding</keyword>
<proteinExistence type="inferred from homology"/>
<dbReference type="SUPFAM" id="SSF52402">
    <property type="entry name" value="Adenine nucleotide alpha hydrolases-like"/>
    <property type="match status" value="1"/>
</dbReference>
<keyword evidence="3 8" id="KW-0436">Ligase</keyword>
<dbReference type="PANTHER" id="PTHR43033">
    <property type="entry name" value="TRNA(ILE)-LYSIDINE SYNTHASE-RELATED"/>
    <property type="match status" value="1"/>
</dbReference>
<dbReference type="InterPro" id="IPR012094">
    <property type="entry name" value="tRNA_Ile_lys_synt"/>
</dbReference>
<evidence type="ECO:0000256" key="5">
    <source>
        <dbReference type="ARBA" id="ARBA00022741"/>
    </source>
</evidence>
<feature type="domain" description="Lysidine-tRNA(Ile) synthetase C-terminal" evidence="9">
    <location>
        <begin position="372"/>
        <end position="429"/>
    </location>
</feature>
<evidence type="ECO:0000256" key="3">
    <source>
        <dbReference type="ARBA" id="ARBA00022598"/>
    </source>
</evidence>
<organism evidence="10 11">
    <name type="scientific">Gallibacterium genomosp. 3</name>
    <dbReference type="NCBI Taxonomy" id="505345"/>
    <lineage>
        <taxon>Bacteria</taxon>
        <taxon>Pseudomonadati</taxon>
        <taxon>Pseudomonadota</taxon>
        <taxon>Gammaproteobacteria</taxon>
        <taxon>Pasteurellales</taxon>
        <taxon>Pasteurellaceae</taxon>
        <taxon>Gallibacterium</taxon>
    </lineage>
</organism>
<dbReference type="Pfam" id="PF09179">
    <property type="entry name" value="TilS"/>
    <property type="match status" value="1"/>
</dbReference>
<dbReference type="SUPFAM" id="SSF82829">
    <property type="entry name" value="MesJ substrate recognition domain-like"/>
    <property type="match status" value="1"/>
</dbReference>
<comment type="function">
    <text evidence="8">Ligates lysine onto the cytidine present at position 34 of the AUA codon-specific tRNA(Ile) that contains the anticodon CAU, in an ATP-dependent manner. Cytidine is converted to lysidine, thus changing the amino acid specificity of the tRNA from methionine to isoleucine.</text>
</comment>
<dbReference type="NCBIfam" id="TIGR02432">
    <property type="entry name" value="lysidine_TilS_N"/>
    <property type="match status" value="1"/>
</dbReference>
<evidence type="ECO:0000256" key="2">
    <source>
        <dbReference type="ARBA" id="ARBA00022490"/>
    </source>
</evidence>
<keyword evidence="4 8" id="KW-0819">tRNA processing</keyword>
<evidence type="ECO:0000256" key="7">
    <source>
        <dbReference type="ARBA" id="ARBA00048539"/>
    </source>
</evidence>
<dbReference type="Gene3D" id="1.20.59.20">
    <property type="match status" value="1"/>
</dbReference>
<evidence type="ECO:0000256" key="1">
    <source>
        <dbReference type="ARBA" id="ARBA00004496"/>
    </source>
</evidence>
<protein>
    <recommendedName>
        <fullName evidence="8">tRNA(Ile)-lysidine synthase</fullName>
        <ecNumber evidence="8">6.3.4.19</ecNumber>
    </recommendedName>
    <alternativeName>
        <fullName evidence="8">tRNA(Ile)-2-lysyl-cytidine synthase</fullName>
    </alternativeName>
    <alternativeName>
        <fullName evidence="8">tRNA(Ile)-lysidine synthetase</fullName>
    </alternativeName>
</protein>
<dbReference type="GO" id="GO:0005524">
    <property type="term" value="F:ATP binding"/>
    <property type="evidence" value="ECO:0007669"/>
    <property type="project" value="UniProtKB-UniRule"/>
</dbReference>
<evidence type="ECO:0000313" key="11">
    <source>
        <dbReference type="Proteomes" id="UP000243558"/>
    </source>
</evidence>
<comment type="catalytic activity">
    <reaction evidence="7 8">
        <text>cytidine(34) in tRNA(Ile2) + L-lysine + ATP = lysidine(34) in tRNA(Ile2) + AMP + diphosphate + H(+)</text>
        <dbReference type="Rhea" id="RHEA:43744"/>
        <dbReference type="Rhea" id="RHEA-COMP:10625"/>
        <dbReference type="Rhea" id="RHEA-COMP:10670"/>
        <dbReference type="ChEBI" id="CHEBI:15378"/>
        <dbReference type="ChEBI" id="CHEBI:30616"/>
        <dbReference type="ChEBI" id="CHEBI:32551"/>
        <dbReference type="ChEBI" id="CHEBI:33019"/>
        <dbReference type="ChEBI" id="CHEBI:82748"/>
        <dbReference type="ChEBI" id="CHEBI:83665"/>
        <dbReference type="ChEBI" id="CHEBI:456215"/>
        <dbReference type="EC" id="6.3.4.19"/>
    </reaction>
</comment>
<dbReference type="InterPro" id="IPR015262">
    <property type="entry name" value="tRNA_Ile_lys_synt_subst-bd"/>
</dbReference>
<keyword evidence="11" id="KW-1185">Reference proteome</keyword>
<accession>A0A1A7NNU4</accession>
<comment type="domain">
    <text evidence="8">The N-terminal region contains the highly conserved SGGXDS motif, predicted to be a P-loop motif involved in ATP binding.</text>
</comment>
<evidence type="ECO:0000256" key="4">
    <source>
        <dbReference type="ARBA" id="ARBA00022694"/>
    </source>
</evidence>
<comment type="subcellular location">
    <subcellularLocation>
        <location evidence="1 8">Cytoplasm</location>
    </subcellularLocation>
</comment>
<gene>
    <name evidence="8" type="primary">tilS</name>
    <name evidence="10" type="ORF">QV01_08325</name>
</gene>
<dbReference type="AlphaFoldDB" id="A0A1A7NNU4"/>
<comment type="similarity">
    <text evidence="8">Belongs to the tRNA(Ile)-lysidine synthase family.</text>
</comment>
<dbReference type="GO" id="GO:0005737">
    <property type="term" value="C:cytoplasm"/>
    <property type="evidence" value="ECO:0007669"/>
    <property type="project" value="UniProtKB-SubCell"/>
</dbReference>
<sequence length="431" mass="50110">MNLLISELSKQIEENALQDKAFLIGFSGGVDSTALLHLFVQLQKRYHFPLRAIHIHHGLSQNADQWLSHCQQVCSQLDVPFLAKKVILKTQTNIEAEARTARYQAIREILQPNEILVTAHHLDDQCETFFLALKRGSGVKGLAAMPVRSQLFSVPVFRPLLTITRSQLEQYIAEQQLVTIFDESNDDVRYERNFLRRDVLPLLKQRWQHFDRAVARSAQLCAEQEQLLQELLTPIFLTHLAADNSFNLDNFATYSMIKQRQLLRFWFAHLQQPMPSQKQMETLLNEVVLAQVDRQPELQLNNCVVRRFQQHLYLTPIYQDLRSCILPITPGETILLPDGLGELHCRQTGQMLVFAWQQHQLQIPLPQQGQQITIRFHYSKKVKIAANQPHKDIKKIWQNLQIPVWQRTRIPFVFVDEYCCGAIGYFVNYAE</sequence>
<dbReference type="SUPFAM" id="SSF56037">
    <property type="entry name" value="PheT/TilS domain"/>
    <property type="match status" value="1"/>
</dbReference>
<dbReference type="Pfam" id="PF01171">
    <property type="entry name" value="ATP_bind_3"/>
    <property type="match status" value="1"/>
</dbReference>
<dbReference type="PATRIC" id="fig|505345.7.peg.1648"/>
<reference evidence="10 11" key="1">
    <citation type="submission" date="2014-11" db="EMBL/GenBank/DDBJ databases">
        <title>Pan-genome of Gallibacterium spp.</title>
        <authorList>
            <person name="Kudirkiene E."/>
            <person name="Bojesen A.M."/>
        </authorList>
    </citation>
    <scope>NUCLEOTIDE SEQUENCE [LARGE SCALE GENOMIC DNA]</scope>
    <source>
        <strain evidence="10 11">F151</strain>
    </source>
</reference>
<evidence type="ECO:0000256" key="6">
    <source>
        <dbReference type="ARBA" id="ARBA00022840"/>
    </source>
</evidence>
<dbReference type="PANTHER" id="PTHR43033:SF1">
    <property type="entry name" value="TRNA(ILE)-LYSIDINE SYNTHASE-RELATED"/>
    <property type="match status" value="1"/>
</dbReference>
<dbReference type="GO" id="GO:0006400">
    <property type="term" value="P:tRNA modification"/>
    <property type="evidence" value="ECO:0007669"/>
    <property type="project" value="UniProtKB-UniRule"/>
</dbReference>
<dbReference type="EMBL" id="JTJM01000040">
    <property type="protein sequence ID" value="OBW91186.1"/>
    <property type="molecule type" value="Genomic_DNA"/>
</dbReference>
<dbReference type="InterPro" id="IPR012796">
    <property type="entry name" value="Lysidine-tRNA-synth_C"/>
</dbReference>